<keyword evidence="3" id="KW-1185">Reference proteome</keyword>
<comment type="caution">
    <text evidence="2">The sequence shown here is derived from an EMBL/GenBank/DDBJ whole genome shotgun (WGS) entry which is preliminary data.</text>
</comment>
<organism evidence="2 3">
    <name type="scientific">Tilletia controversa</name>
    <name type="common">dwarf bunt fungus</name>
    <dbReference type="NCBI Taxonomy" id="13291"/>
    <lineage>
        <taxon>Eukaryota</taxon>
        <taxon>Fungi</taxon>
        <taxon>Dikarya</taxon>
        <taxon>Basidiomycota</taxon>
        <taxon>Ustilaginomycotina</taxon>
        <taxon>Exobasidiomycetes</taxon>
        <taxon>Tilletiales</taxon>
        <taxon>Tilletiaceae</taxon>
        <taxon>Tilletia</taxon>
    </lineage>
</organism>
<dbReference type="Proteomes" id="UP000077684">
    <property type="component" value="Unassembled WGS sequence"/>
</dbReference>
<name>A0A8X7MXD9_9BASI</name>
<feature type="compositionally biased region" description="Low complexity" evidence="1">
    <location>
        <begin position="108"/>
        <end position="127"/>
    </location>
</feature>
<sequence length="173" mass="18995">MDQDAVRAAMQAELDGVDAIARFRFDDDFNIYSFGQTIDAIPNASPGLTASLRKVVYAFDEPDTHAEAFQSTPSLSFPQSQERYKALQERLNYDEYLQFISSQSQQIGTQAQSQSQSTTQAASTPSAFRAPPCAQPFKLQIPNREPGGRAGSGRKHIGRGNRSASLVCIHGYD</sequence>
<accession>A0A8X7MXD9</accession>
<dbReference type="AlphaFoldDB" id="A0A8X7MXD9"/>
<reference evidence="2" key="1">
    <citation type="submission" date="2016-04" db="EMBL/GenBank/DDBJ databases">
        <authorList>
            <person name="Nguyen H.D."/>
            <person name="Samba Siva P."/>
            <person name="Cullis J."/>
            <person name="Levesque C.A."/>
            <person name="Hambleton S."/>
        </authorList>
    </citation>
    <scope>NUCLEOTIDE SEQUENCE</scope>
    <source>
        <strain evidence="2">DAOMC 236426</strain>
    </source>
</reference>
<protein>
    <submittedName>
        <fullName evidence="2">Uncharacterized protein</fullName>
    </submittedName>
</protein>
<evidence type="ECO:0000256" key="1">
    <source>
        <dbReference type="SAM" id="MobiDB-lite"/>
    </source>
</evidence>
<reference evidence="2" key="2">
    <citation type="journal article" date="2019" name="IMA Fungus">
        <title>Genome sequencing and comparison of five Tilletia species to identify candidate genes for the detection of regulated species infecting wheat.</title>
        <authorList>
            <person name="Nguyen H.D.T."/>
            <person name="Sultana T."/>
            <person name="Kesanakurti P."/>
            <person name="Hambleton S."/>
        </authorList>
    </citation>
    <scope>NUCLEOTIDE SEQUENCE</scope>
    <source>
        <strain evidence="2">DAOMC 236426</strain>
    </source>
</reference>
<evidence type="ECO:0000313" key="2">
    <source>
        <dbReference type="EMBL" id="KAE8251630.1"/>
    </source>
</evidence>
<dbReference type="EMBL" id="LWDE02000206">
    <property type="protein sequence ID" value="KAE8251630.1"/>
    <property type="molecule type" value="Genomic_DNA"/>
</dbReference>
<gene>
    <name evidence="2" type="ORF">A4X06_0g2602</name>
</gene>
<feature type="region of interest" description="Disordered" evidence="1">
    <location>
        <begin position="108"/>
        <end position="159"/>
    </location>
</feature>
<evidence type="ECO:0000313" key="3">
    <source>
        <dbReference type="Proteomes" id="UP000077684"/>
    </source>
</evidence>
<proteinExistence type="predicted"/>